<evidence type="ECO:0000313" key="3">
    <source>
        <dbReference type="Proteomes" id="UP000825935"/>
    </source>
</evidence>
<sequence length="70" mass="7499">MACPARRILFMVVAAHGMGGSAVMHVLEGTKATSSPYQIYQTSTLGLSQYFAATRFDVAKRAAAMFPEQG</sequence>
<organism evidence="2 3">
    <name type="scientific">Ceratopteris richardii</name>
    <name type="common">Triangle waterfern</name>
    <dbReference type="NCBI Taxonomy" id="49495"/>
    <lineage>
        <taxon>Eukaryota</taxon>
        <taxon>Viridiplantae</taxon>
        <taxon>Streptophyta</taxon>
        <taxon>Embryophyta</taxon>
        <taxon>Tracheophyta</taxon>
        <taxon>Polypodiopsida</taxon>
        <taxon>Polypodiidae</taxon>
        <taxon>Polypodiales</taxon>
        <taxon>Pteridineae</taxon>
        <taxon>Pteridaceae</taxon>
        <taxon>Parkerioideae</taxon>
        <taxon>Ceratopteris</taxon>
    </lineage>
</organism>
<name>A0A8T2UVY5_CERRI</name>
<keyword evidence="1" id="KW-0732">Signal</keyword>
<gene>
    <name evidence="2" type="ORF">KP509_05G080800</name>
</gene>
<accession>A0A8T2UVY5</accession>
<reference evidence="2" key="1">
    <citation type="submission" date="2021-08" db="EMBL/GenBank/DDBJ databases">
        <title>WGS assembly of Ceratopteris richardii.</title>
        <authorList>
            <person name="Marchant D.B."/>
            <person name="Chen G."/>
            <person name="Jenkins J."/>
            <person name="Shu S."/>
            <person name="Leebens-Mack J."/>
            <person name="Grimwood J."/>
            <person name="Schmutz J."/>
            <person name="Soltis P."/>
            <person name="Soltis D."/>
            <person name="Chen Z.-H."/>
        </authorList>
    </citation>
    <scope>NUCLEOTIDE SEQUENCE</scope>
    <source>
        <strain evidence="2">Whitten #5841</strain>
        <tissue evidence="2">Leaf</tissue>
    </source>
</reference>
<keyword evidence="3" id="KW-1185">Reference proteome</keyword>
<dbReference type="Proteomes" id="UP000825935">
    <property type="component" value="Chromosome 5"/>
</dbReference>
<protein>
    <submittedName>
        <fullName evidence="2">Uncharacterized protein</fullName>
    </submittedName>
</protein>
<feature type="chain" id="PRO_5035760336" evidence="1">
    <location>
        <begin position="23"/>
        <end position="70"/>
    </location>
</feature>
<dbReference type="EMBL" id="CM035410">
    <property type="protein sequence ID" value="KAH7437614.1"/>
    <property type="molecule type" value="Genomic_DNA"/>
</dbReference>
<dbReference type="AlphaFoldDB" id="A0A8T2UVY5"/>
<feature type="signal peptide" evidence="1">
    <location>
        <begin position="1"/>
        <end position="22"/>
    </location>
</feature>
<proteinExistence type="predicted"/>
<evidence type="ECO:0000313" key="2">
    <source>
        <dbReference type="EMBL" id="KAH7437614.1"/>
    </source>
</evidence>
<evidence type="ECO:0000256" key="1">
    <source>
        <dbReference type="SAM" id="SignalP"/>
    </source>
</evidence>
<comment type="caution">
    <text evidence="2">The sequence shown here is derived from an EMBL/GenBank/DDBJ whole genome shotgun (WGS) entry which is preliminary data.</text>
</comment>